<dbReference type="EMBL" id="VISQ01000002">
    <property type="protein sequence ID" value="TVZ61570.1"/>
    <property type="molecule type" value="Genomic_DNA"/>
</dbReference>
<organism evidence="1">
    <name type="scientific">Serratia fonticola</name>
    <dbReference type="NCBI Taxonomy" id="47917"/>
    <lineage>
        <taxon>Bacteria</taxon>
        <taxon>Pseudomonadati</taxon>
        <taxon>Pseudomonadota</taxon>
        <taxon>Gammaproteobacteria</taxon>
        <taxon>Enterobacterales</taxon>
        <taxon>Yersiniaceae</taxon>
        <taxon>Serratia</taxon>
    </lineage>
</organism>
<reference evidence="1" key="2">
    <citation type="submission" date="2019-08" db="EMBL/GenBank/DDBJ databases">
        <title>Investigation of anaerobic lignin degradation for improved lignocellulosic biofuels.</title>
        <authorList>
            <person name="Deangelis K.PhD."/>
        </authorList>
    </citation>
    <scope>NUCLEOTIDE SEQUENCE [LARGE SCALE GENOMIC DNA]</scope>
    <source>
        <strain evidence="1">128R</strain>
    </source>
</reference>
<evidence type="ECO:0000313" key="1">
    <source>
        <dbReference type="EMBL" id="TVZ61570.1"/>
    </source>
</evidence>
<protein>
    <submittedName>
        <fullName evidence="1">RelB antitoxin of RelBE toxin-antitoxin system</fullName>
    </submittedName>
</protein>
<dbReference type="InterPro" id="IPR007337">
    <property type="entry name" value="RelB/DinJ"/>
</dbReference>
<gene>
    <name evidence="1" type="ORF">FHU10_5265</name>
</gene>
<reference evidence="1" key="1">
    <citation type="submission" date="2019-06" db="EMBL/GenBank/DDBJ databases">
        <authorList>
            <person name="Deangelis K."/>
            <person name="Huntemann M."/>
            <person name="Clum A."/>
            <person name="Pillay M."/>
            <person name="Palaniappan K."/>
            <person name="Varghese N."/>
            <person name="Mikhailova N."/>
            <person name="Stamatis D."/>
            <person name="Reddy T."/>
            <person name="Daum C."/>
            <person name="Shapiro N."/>
            <person name="Ivanova N."/>
            <person name="Kyrpides N."/>
            <person name="Woyke T."/>
        </authorList>
    </citation>
    <scope>NUCLEOTIDE SEQUENCE [LARGE SCALE GENOMIC DNA]</scope>
    <source>
        <strain evidence="1">128R</strain>
    </source>
</reference>
<proteinExistence type="predicted"/>
<sequence>MAQISFRLSDESKMRADKVLEQQGYSAGSYLQGIMEYIAQNGTLPVVIEFRPVALNPEEVFQEAIFQFREAYVNWRAFCRNELQVDQMTPLDKLRTHIDAINAAYEFYQRNESVIRQAPSQLEKINGGDPFQSVMFSRCIEYFPSLVGCLRKAVSCVHMNTRPVQQRDLDEMEPVLAQAAKAIDELQAMANTSVSAETLIRFMLRDIQEALGCATESTREHISYMIARAWQQRMTLAIGEAEKKYKRLGTSEQDVALARLRHDTRLLATKVTEYVETTSEPMTGFDVDFLDQVVAYFHEVVSLSGCVSASIRTDAGQPGNSGNDSA</sequence>
<name>A0A542CS20_SERFO</name>
<dbReference type="Gene3D" id="1.10.1220.10">
    <property type="entry name" value="Met repressor-like"/>
    <property type="match status" value="1"/>
</dbReference>
<dbReference type="GO" id="GO:0043565">
    <property type="term" value="F:sequence-specific DNA binding"/>
    <property type="evidence" value="ECO:0007669"/>
    <property type="project" value="UniProtKB-ARBA"/>
</dbReference>
<dbReference type="InterPro" id="IPR013321">
    <property type="entry name" value="Arc_rbn_hlx_hlx"/>
</dbReference>
<dbReference type="GO" id="GO:0006355">
    <property type="term" value="P:regulation of DNA-templated transcription"/>
    <property type="evidence" value="ECO:0007669"/>
    <property type="project" value="InterPro"/>
</dbReference>
<comment type="caution">
    <text evidence="1">The sequence shown here is derived from an EMBL/GenBank/DDBJ whole genome shotgun (WGS) entry which is preliminary data.</text>
</comment>
<dbReference type="AlphaFoldDB" id="A0A542CS20"/>
<accession>A0A542CS20</accession>
<dbReference type="Pfam" id="PF04221">
    <property type="entry name" value="RelB"/>
    <property type="match status" value="1"/>
</dbReference>